<organism evidence="1 2">
    <name type="scientific">Plasmodium brasilianum</name>
    <dbReference type="NCBI Taxonomy" id="5824"/>
    <lineage>
        <taxon>Eukaryota</taxon>
        <taxon>Sar</taxon>
        <taxon>Alveolata</taxon>
        <taxon>Apicomplexa</taxon>
        <taxon>Aconoidasida</taxon>
        <taxon>Haemosporida</taxon>
        <taxon>Plasmodiidae</taxon>
        <taxon>Plasmodium</taxon>
        <taxon>Plasmodium (Plasmodium)</taxon>
    </lineage>
</organism>
<evidence type="ECO:0000313" key="2">
    <source>
        <dbReference type="Proteomes" id="UP001056978"/>
    </source>
</evidence>
<dbReference type="Proteomes" id="UP001056978">
    <property type="component" value="Chromosome 3"/>
</dbReference>
<proteinExistence type="predicted"/>
<keyword evidence="2" id="KW-1185">Reference proteome</keyword>
<evidence type="ECO:0000313" key="1">
    <source>
        <dbReference type="EMBL" id="KAI4840610.1"/>
    </source>
</evidence>
<dbReference type="EMBL" id="CM043771">
    <property type="protein sequence ID" value="KAI4840610.1"/>
    <property type="molecule type" value="Genomic_DNA"/>
</dbReference>
<reference evidence="1" key="1">
    <citation type="submission" date="2022-06" db="EMBL/GenBank/DDBJ databases">
        <title>The First Complete Genome of the Simian Malaria Parasite Plasmodium brasilianum.</title>
        <authorList>
            <person name="Bajic M."/>
            <person name="Ravishankar S."/>
        </authorList>
    </citation>
    <scope>NUCLEOTIDE SEQUENCE</scope>
    <source>
        <strain evidence="1">Bolivian I</strain>
    </source>
</reference>
<sequence length="259" mass="30456">MIIQTNKLFFSKIFTFILLKWIYQWAHEANISGISWNNINNLNNAPSIRLRRLLYSEKDIYYQKRYNSLKKNAMKIVNEDEYNFGNKLNSLLENINLPKNFKTLLYDEKVPISSDLFVYNVGVKYFNDSLNYDNYKTESGELKKESFQMKKHKTGKKTFLSRMFKLLKKLDTKYEKEVIKLLSLHFNTNNQNEGKSEGSIIKNLLMVFAPLYIAKAMIILFSINNYTNAALTAITLLFISLFYISFKFLKNIKKSNKAS</sequence>
<accession>A0ACB9YF98</accession>
<protein>
    <submittedName>
        <fullName evidence="1">Uncharacterized protein</fullName>
    </submittedName>
</protein>
<comment type="caution">
    <text evidence="1">The sequence shown here is derived from an EMBL/GenBank/DDBJ whole genome shotgun (WGS) entry which is preliminary data.</text>
</comment>
<name>A0ACB9YF98_PLABR</name>
<gene>
    <name evidence="1" type="ORF">MKS88_000843</name>
</gene>